<sequence>MSARRTHRGERPPGLDTTEVRTIRDRRTAPPPVVASRSVDHPAVVSGAVTALVGVLLVVASIVVLTDAASLRPTTEPLGPAAFPTIIGILLALVGIGLVLVNLRFARVLVRGGGGPVSRRLWGVLGLLVGIVVYGLLLPFLGFTVVSVALFVAAALVLGSPRPWWRLAIYDLVLAGVIVLLFDRVIGLALPAGPWGF</sequence>
<evidence type="ECO:0000259" key="3">
    <source>
        <dbReference type="Pfam" id="PF07331"/>
    </source>
</evidence>
<name>A0ABQ0UTK2_9MICO</name>
<proteinExistence type="predicted"/>
<accession>A0ABQ0UTK2</accession>
<evidence type="ECO:0000256" key="2">
    <source>
        <dbReference type="SAM" id="Phobius"/>
    </source>
</evidence>
<keyword evidence="2" id="KW-0812">Transmembrane</keyword>
<protein>
    <recommendedName>
        <fullName evidence="3">DUF1468 domain-containing protein</fullName>
    </recommendedName>
</protein>
<feature type="transmembrane region" description="Helical" evidence="2">
    <location>
        <begin position="163"/>
        <end position="182"/>
    </location>
</feature>
<feature type="transmembrane region" description="Helical" evidence="2">
    <location>
        <begin position="43"/>
        <end position="65"/>
    </location>
</feature>
<feature type="transmembrane region" description="Helical" evidence="2">
    <location>
        <begin position="124"/>
        <end position="157"/>
    </location>
</feature>
<comment type="caution">
    <text evidence="4">The sequence shown here is derived from an EMBL/GenBank/DDBJ whole genome shotgun (WGS) entry which is preliminary data.</text>
</comment>
<dbReference type="Proteomes" id="UP000321154">
    <property type="component" value="Unassembled WGS sequence"/>
</dbReference>
<dbReference type="InterPro" id="IPR009936">
    <property type="entry name" value="DUF1468"/>
</dbReference>
<dbReference type="EMBL" id="BJUV01000068">
    <property type="protein sequence ID" value="GEK84803.1"/>
    <property type="molecule type" value="Genomic_DNA"/>
</dbReference>
<evidence type="ECO:0000256" key="1">
    <source>
        <dbReference type="SAM" id="MobiDB-lite"/>
    </source>
</evidence>
<feature type="compositionally biased region" description="Basic and acidic residues" evidence="1">
    <location>
        <begin position="9"/>
        <end position="28"/>
    </location>
</feature>
<organism evidence="4 5">
    <name type="scientific">Frigoribacterium faeni</name>
    <dbReference type="NCBI Taxonomy" id="145483"/>
    <lineage>
        <taxon>Bacteria</taxon>
        <taxon>Bacillati</taxon>
        <taxon>Actinomycetota</taxon>
        <taxon>Actinomycetes</taxon>
        <taxon>Micrococcales</taxon>
        <taxon>Microbacteriaceae</taxon>
        <taxon>Frigoribacterium</taxon>
    </lineage>
</organism>
<evidence type="ECO:0000313" key="5">
    <source>
        <dbReference type="Proteomes" id="UP000321154"/>
    </source>
</evidence>
<feature type="domain" description="DUF1468" evidence="3">
    <location>
        <begin position="53"/>
        <end position="191"/>
    </location>
</feature>
<keyword evidence="2" id="KW-0472">Membrane</keyword>
<gene>
    <name evidence="4" type="ORF">FFA01_31120</name>
</gene>
<reference evidence="4 5" key="1">
    <citation type="submission" date="2019-07" db="EMBL/GenBank/DDBJ databases">
        <title>Whole genome shotgun sequence of Frigoribacterium faeni NBRC 103066.</title>
        <authorList>
            <person name="Hosoyama A."/>
            <person name="Uohara A."/>
            <person name="Ohji S."/>
            <person name="Ichikawa N."/>
        </authorList>
    </citation>
    <scope>NUCLEOTIDE SEQUENCE [LARGE SCALE GENOMIC DNA]</scope>
    <source>
        <strain evidence="4 5">NBRC 103066</strain>
    </source>
</reference>
<keyword evidence="5" id="KW-1185">Reference proteome</keyword>
<evidence type="ECO:0000313" key="4">
    <source>
        <dbReference type="EMBL" id="GEK84803.1"/>
    </source>
</evidence>
<feature type="transmembrane region" description="Helical" evidence="2">
    <location>
        <begin position="85"/>
        <end position="103"/>
    </location>
</feature>
<dbReference type="Pfam" id="PF07331">
    <property type="entry name" value="TctB"/>
    <property type="match status" value="1"/>
</dbReference>
<keyword evidence="2" id="KW-1133">Transmembrane helix</keyword>
<feature type="region of interest" description="Disordered" evidence="1">
    <location>
        <begin position="1"/>
        <end position="35"/>
    </location>
</feature>